<organism evidence="8 9">
    <name type="scientific">Caenorhabditis japonica</name>
    <dbReference type="NCBI Taxonomy" id="281687"/>
    <lineage>
        <taxon>Eukaryota</taxon>
        <taxon>Metazoa</taxon>
        <taxon>Ecdysozoa</taxon>
        <taxon>Nematoda</taxon>
        <taxon>Chromadorea</taxon>
        <taxon>Rhabditida</taxon>
        <taxon>Rhabditina</taxon>
        <taxon>Rhabditomorpha</taxon>
        <taxon>Rhabditoidea</taxon>
        <taxon>Rhabditidae</taxon>
        <taxon>Peloderinae</taxon>
        <taxon>Caenorhabditis</taxon>
    </lineage>
</organism>
<comment type="subcellular location">
    <subcellularLocation>
        <location evidence="1">Secreted</location>
    </subcellularLocation>
</comment>
<protein>
    <submittedName>
        <fullName evidence="8">TGF_BETA_2 domain-containing protein</fullName>
    </submittedName>
</protein>
<dbReference type="CDD" id="cd19378">
    <property type="entry name" value="TGF_beta_DAF7"/>
    <property type="match status" value="1"/>
</dbReference>
<dbReference type="InterPro" id="IPR029034">
    <property type="entry name" value="Cystine-knot_cytokine"/>
</dbReference>
<evidence type="ECO:0000313" key="8">
    <source>
        <dbReference type="EnsemblMetazoa" id="CJA10692.1"/>
    </source>
</evidence>
<feature type="domain" description="TGF-beta family profile" evidence="7">
    <location>
        <begin position="175"/>
        <end position="296"/>
    </location>
</feature>
<keyword evidence="3" id="KW-0964">Secreted</keyword>
<dbReference type="EnsemblMetazoa" id="CJA10692.1">
    <property type="protein sequence ID" value="CJA10692.1"/>
    <property type="gene ID" value="WBGene00129896"/>
</dbReference>
<evidence type="ECO:0000256" key="3">
    <source>
        <dbReference type="ARBA" id="ARBA00022525"/>
    </source>
</evidence>
<comment type="similarity">
    <text evidence="2 6">Belongs to the TGF-beta family.</text>
</comment>
<evidence type="ECO:0000313" key="9">
    <source>
        <dbReference type="Proteomes" id="UP000005237"/>
    </source>
</evidence>
<proteinExistence type="inferred from homology"/>
<keyword evidence="5" id="KW-1015">Disulfide bond</keyword>
<dbReference type="InterPro" id="IPR015615">
    <property type="entry name" value="TGF-beta-rel"/>
</dbReference>
<dbReference type="Proteomes" id="UP000005237">
    <property type="component" value="Unassembled WGS sequence"/>
</dbReference>
<dbReference type="PANTHER" id="PTHR11848">
    <property type="entry name" value="TGF-BETA FAMILY"/>
    <property type="match status" value="1"/>
</dbReference>
<evidence type="ECO:0000256" key="5">
    <source>
        <dbReference type="ARBA" id="ARBA00023157"/>
    </source>
</evidence>
<keyword evidence="9" id="KW-1185">Reference proteome</keyword>
<reference evidence="8" key="2">
    <citation type="submission" date="2022-06" db="UniProtKB">
        <authorList>
            <consortium name="EnsemblMetazoa"/>
        </authorList>
    </citation>
    <scope>IDENTIFICATION</scope>
    <source>
        <strain evidence="8">DF5081</strain>
    </source>
</reference>
<dbReference type="GO" id="GO:0005615">
    <property type="term" value="C:extracellular space"/>
    <property type="evidence" value="ECO:0007669"/>
    <property type="project" value="TreeGrafter"/>
</dbReference>
<sequence>MSTPPDNSKLPSPQLRAEYIQMFENLNLHSERKESQVIFIPARDPLGGEDPSQLVATFDVSDNLALNELLNATLVFQANVPGNEIQDVHVQVYEKNEDRSLGELVTTQVFSMAGKQRISIRLPTDAVTKWYTTSPISGIFVSAMVNGYNVAVHPQQTSDDFENMILQLSIVRAGRPRRNAVPVCTKENPSTGCCLYDLMIDFEKIGWGWIIAPTSYNAYMCRGSCQFNEHHFVSGHTKIMRVAHRMGQEVKELVGNAGFCCHPSEYDFMQLVYVNKEGVVTTARVNGMVARRCACS</sequence>
<dbReference type="PANTHER" id="PTHR11848:SF303">
    <property type="entry name" value="DAUER LARVA DEVELOPMENT REGULATORY GROWTH FACTOR DAF-7"/>
    <property type="match status" value="1"/>
</dbReference>
<keyword evidence="4 6" id="KW-0339">Growth factor</keyword>
<dbReference type="SMART" id="SM00204">
    <property type="entry name" value="TGFB"/>
    <property type="match status" value="1"/>
</dbReference>
<dbReference type="SUPFAM" id="SSF57501">
    <property type="entry name" value="Cystine-knot cytokines"/>
    <property type="match status" value="1"/>
</dbReference>
<dbReference type="PROSITE" id="PS00250">
    <property type="entry name" value="TGF_BETA_1"/>
    <property type="match status" value="1"/>
</dbReference>
<dbReference type="AlphaFoldDB" id="A0A8R1HVA6"/>
<dbReference type="Gene3D" id="2.10.90.10">
    <property type="entry name" value="Cystine-knot cytokines"/>
    <property type="match status" value="1"/>
</dbReference>
<dbReference type="EnsemblMetazoa" id="CJA10692.2">
    <property type="protein sequence ID" value="CJA10692.2"/>
    <property type="gene ID" value="WBGene00129896"/>
</dbReference>
<dbReference type="GO" id="GO:0008083">
    <property type="term" value="F:growth factor activity"/>
    <property type="evidence" value="ECO:0007669"/>
    <property type="project" value="UniProtKB-KW"/>
</dbReference>
<evidence type="ECO:0000259" key="7">
    <source>
        <dbReference type="PROSITE" id="PS51362"/>
    </source>
</evidence>
<reference evidence="9" key="1">
    <citation type="submission" date="2010-08" db="EMBL/GenBank/DDBJ databases">
        <authorList>
            <consortium name="Caenorhabditis japonica Sequencing Consortium"/>
            <person name="Wilson R.K."/>
        </authorList>
    </citation>
    <scope>NUCLEOTIDE SEQUENCE [LARGE SCALE GENOMIC DNA]</scope>
    <source>
        <strain evidence="9">DF5081</strain>
    </source>
</reference>
<evidence type="ECO:0000256" key="4">
    <source>
        <dbReference type="ARBA" id="ARBA00023030"/>
    </source>
</evidence>
<dbReference type="InterPro" id="IPR001839">
    <property type="entry name" value="TGF-b_C"/>
</dbReference>
<dbReference type="Pfam" id="PF00019">
    <property type="entry name" value="TGF_beta"/>
    <property type="match status" value="1"/>
</dbReference>
<dbReference type="InterPro" id="IPR017948">
    <property type="entry name" value="TGFb_CS"/>
</dbReference>
<evidence type="ECO:0000256" key="6">
    <source>
        <dbReference type="RuleBase" id="RU000354"/>
    </source>
</evidence>
<dbReference type="GO" id="GO:0005125">
    <property type="term" value="F:cytokine activity"/>
    <property type="evidence" value="ECO:0007669"/>
    <property type="project" value="TreeGrafter"/>
</dbReference>
<evidence type="ECO:0000256" key="2">
    <source>
        <dbReference type="ARBA" id="ARBA00006656"/>
    </source>
</evidence>
<accession>A0A8R1HVA6</accession>
<name>A0A8R1HVA6_CAEJA</name>
<dbReference type="PROSITE" id="PS51362">
    <property type="entry name" value="TGF_BETA_2"/>
    <property type="match status" value="1"/>
</dbReference>
<evidence type="ECO:0000256" key="1">
    <source>
        <dbReference type="ARBA" id="ARBA00004613"/>
    </source>
</evidence>